<proteinExistence type="inferred from homology"/>
<dbReference type="Pfam" id="PF01769">
    <property type="entry name" value="MgtE"/>
    <property type="match status" value="2"/>
</dbReference>
<dbReference type="PANTHER" id="PTHR16228:SF7">
    <property type="entry name" value="SLC41A_MGTE INTEGRAL MEMBRANE DOMAIN-CONTAINING PROTEIN"/>
    <property type="match status" value="1"/>
</dbReference>
<feature type="transmembrane region" description="Helical" evidence="10">
    <location>
        <begin position="398"/>
        <end position="419"/>
    </location>
</feature>
<name>A0A8H7RVG9_9FUNG</name>
<evidence type="ECO:0000256" key="3">
    <source>
        <dbReference type="ARBA" id="ARBA00022448"/>
    </source>
</evidence>
<feature type="transmembrane region" description="Helical" evidence="10">
    <location>
        <begin position="359"/>
        <end position="378"/>
    </location>
</feature>
<keyword evidence="4 10" id="KW-0812">Transmembrane</keyword>
<feature type="transmembrane region" description="Helical" evidence="10">
    <location>
        <begin position="327"/>
        <end position="347"/>
    </location>
</feature>
<keyword evidence="7" id="KW-0406">Ion transport</keyword>
<feature type="transmembrane region" description="Helical" evidence="10">
    <location>
        <begin position="466"/>
        <end position="489"/>
    </location>
</feature>
<feature type="transmembrane region" description="Helical" evidence="10">
    <location>
        <begin position="425"/>
        <end position="445"/>
    </location>
</feature>
<dbReference type="GO" id="GO:0008324">
    <property type="term" value="F:monoatomic cation transmembrane transporter activity"/>
    <property type="evidence" value="ECO:0007669"/>
    <property type="project" value="InterPro"/>
</dbReference>
<feature type="domain" description="SLC41A/MgtE integral membrane" evidence="11">
    <location>
        <begin position="151"/>
        <end position="287"/>
    </location>
</feature>
<keyword evidence="8 10" id="KW-0472">Membrane</keyword>
<dbReference type="Gene3D" id="1.10.357.20">
    <property type="entry name" value="SLC41 divalent cation transporters, integral membrane domain"/>
    <property type="match status" value="2"/>
</dbReference>
<comment type="similarity">
    <text evidence="2">Belongs to the SLC41A transporter family.</text>
</comment>
<gene>
    <name evidence="12" type="ORF">INT45_004923</name>
</gene>
<feature type="transmembrane region" description="Helical" evidence="10">
    <location>
        <begin position="267"/>
        <end position="291"/>
    </location>
</feature>
<dbReference type="InterPro" id="IPR045349">
    <property type="entry name" value="SLC41A1-3"/>
</dbReference>
<dbReference type="Proteomes" id="UP000646827">
    <property type="component" value="Unassembled WGS sequence"/>
</dbReference>
<feature type="transmembrane region" description="Helical" evidence="10">
    <location>
        <begin position="228"/>
        <end position="255"/>
    </location>
</feature>
<evidence type="ECO:0000256" key="4">
    <source>
        <dbReference type="ARBA" id="ARBA00022692"/>
    </source>
</evidence>
<dbReference type="OrthoDB" id="666972at2759"/>
<dbReference type="InterPro" id="IPR006667">
    <property type="entry name" value="SLC41_membr_dom"/>
</dbReference>
<keyword evidence="6 10" id="KW-1133">Transmembrane helix</keyword>
<evidence type="ECO:0000313" key="12">
    <source>
        <dbReference type="EMBL" id="KAG2217570.1"/>
    </source>
</evidence>
<feature type="domain" description="SLC41A/MgtE integral membrane" evidence="11">
    <location>
        <begin position="363"/>
        <end position="483"/>
    </location>
</feature>
<evidence type="ECO:0000256" key="7">
    <source>
        <dbReference type="ARBA" id="ARBA00023065"/>
    </source>
</evidence>
<keyword evidence="5" id="KW-0460">Magnesium</keyword>
<protein>
    <recommendedName>
        <fullName evidence="11">SLC41A/MgtE integral membrane domain-containing protein</fullName>
    </recommendedName>
</protein>
<dbReference type="EMBL" id="JAEPRB010000288">
    <property type="protein sequence ID" value="KAG2217570.1"/>
    <property type="molecule type" value="Genomic_DNA"/>
</dbReference>
<sequence>MSHSYTALKPITKEEPDDDDEAIELQIRTHDLENNNKELRLDVEANRSSSRHPHHARSSSTSSFIHFKAPIQPDTSRESIEVSSTHHIYNENNENNSICASTEIKGGLRLASQALPSLLMSVVGLVVAGWMMDIFQHWEVFVEISELFILVPVLLNLKGNLEMNLAARFSTSANLGDLDDPNTRNSLVWGNLSLIQVQALIAGSIAGLFSFILGIIEHPDEPATVSDSILIITSSMISATVSSLVLGVFMCLLIILSRKLKIDPDNIACPMASSLGDVVTLGILAGCAQALSNSGGSTLSLGLFVVMTFSIPFFAKSVWKNKHVKELLLSGWSPIIFAMLISSFAGLVLERYVEQYRGLAMLTPILCGLAGNLGSIYASRISTCLHAGTQEQYTLVEWTLLAMNIPVQILFLVLTWILDLGHLDFTFSFAVTYFIVAMLSTLIALKMGKYMTLTFWKRGYDPDNYVLPYLTAIIDVICASLLVISFAFLSSNNLADLATTQSASS</sequence>
<evidence type="ECO:0000256" key="9">
    <source>
        <dbReference type="SAM" id="MobiDB-lite"/>
    </source>
</evidence>
<evidence type="ECO:0000256" key="10">
    <source>
        <dbReference type="SAM" id="Phobius"/>
    </source>
</evidence>
<reference evidence="12 13" key="1">
    <citation type="submission" date="2020-12" db="EMBL/GenBank/DDBJ databases">
        <title>Metabolic potential, ecology and presence of endohyphal bacteria is reflected in genomic diversity of Mucoromycotina.</title>
        <authorList>
            <person name="Muszewska A."/>
            <person name="Okrasinska A."/>
            <person name="Steczkiewicz K."/>
            <person name="Drgas O."/>
            <person name="Orlowska M."/>
            <person name="Perlinska-Lenart U."/>
            <person name="Aleksandrzak-Piekarczyk T."/>
            <person name="Szatraj K."/>
            <person name="Zielenkiewicz U."/>
            <person name="Pilsyk S."/>
            <person name="Malc E."/>
            <person name="Mieczkowski P."/>
            <person name="Kruszewska J.S."/>
            <person name="Biernat P."/>
            <person name="Pawlowska J."/>
        </authorList>
    </citation>
    <scope>NUCLEOTIDE SEQUENCE [LARGE SCALE GENOMIC DNA]</scope>
    <source>
        <strain evidence="12 13">CBS 142.35</strain>
    </source>
</reference>
<feature type="transmembrane region" description="Helical" evidence="10">
    <location>
        <begin position="194"/>
        <end position="216"/>
    </location>
</feature>
<evidence type="ECO:0000256" key="6">
    <source>
        <dbReference type="ARBA" id="ARBA00022989"/>
    </source>
</evidence>
<feature type="region of interest" description="Disordered" evidence="9">
    <location>
        <begin position="1"/>
        <end position="20"/>
    </location>
</feature>
<organism evidence="12 13">
    <name type="scientific">Circinella minor</name>
    <dbReference type="NCBI Taxonomy" id="1195481"/>
    <lineage>
        <taxon>Eukaryota</taxon>
        <taxon>Fungi</taxon>
        <taxon>Fungi incertae sedis</taxon>
        <taxon>Mucoromycota</taxon>
        <taxon>Mucoromycotina</taxon>
        <taxon>Mucoromycetes</taxon>
        <taxon>Mucorales</taxon>
        <taxon>Lichtheimiaceae</taxon>
        <taxon>Circinella</taxon>
    </lineage>
</organism>
<evidence type="ECO:0000256" key="1">
    <source>
        <dbReference type="ARBA" id="ARBA00004141"/>
    </source>
</evidence>
<dbReference type="PANTHER" id="PTHR16228">
    <property type="entry name" value="DIVALENT CATION TRANSPORTER SOLUTE CARRIER FAMILY 41"/>
    <property type="match status" value="1"/>
</dbReference>
<comment type="subcellular location">
    <subcellularLocation>
        <location evidence="1">Membrane</location>
        <topology evidence="1">Multi-pass membrane protein</topology>
    </subcellularLocation>
</comment>
<keyword evidence="13" id="KW-1185">Reference proteome</keyword>
<dbReference type="AlphaFoldDB" id="A0A8H7RVG9"/>
<evidence type="ECO:0000259" key="11">
    <source>
        <dbReference type="Pfam" id="PF01769"/>
    </source>
</evidence>
<dbReference type="FunFam" id="1.10.357.20:FF:000001">
    <property type="entry name" value="Solute carrier family 41 member 2"/>
    <property type="match status" value="1"/>
</dbReference>
<evidence type="ECO:0000313" key="13">
    <source>
        <dbReference type="Proteomes" id="UP000646827"/>
    </source>
</evidence>
<keyword evidence="3" id="KW-0813">Transport</keyword>
<evidence type="ECO:0000256" key="5">
    <source>
        <dbReference type="ARBA" id="ARBA00022842"/>
    </source>
</evidence>
<evidence type="ECO:0000256" key="8">
    <source>
        <dbReference type="ARBA" id="ARBA00023136"/>
    </source>
</evidence>
<accession>A0A8H7RVG9</accession>
<feature type="transmembrane region" description="Helical" evidence="10">
    <location>
        <begin position="297"/>
        <end position="315"/>
    </location>
</feature>
<evidence type="ECO:0000256" key="2">
    <source>
        <dbReference type="ARBA" id="ARBA00009749"/>
    </source>
</evidence>
<comment type="caution">
    <text evidence="12">The sequence shown here is derived from an EMBL/GenBank/DDBJ whole genome shotgun (WGS) entry which is preliminary data.</text>
</comment>
<dbReference type="InterPro" id="IPR036739">
    <property type="entry name" value="SLC41_membr_dom_sf"/>
</dbReference>
<dbReference type="GO" id="GO:0005886">
    <property type="term" value="C:plasma membrane"/>
    <property type="evidence" value="ECO:0007669"/>
    <property type="project" value="TreeGrafter"/>
</dbReference>
<dbReference type="SUPFAM" id="SSF161093">
    <property type="entry name" value="MgtE membrane domain-like"/>
    <property type="match status" value="2"/>
</dbReference>